<reference evidence="2 3" key="1">
    <citation type="submission" date="2022-02" db="EMBL/GenBank/DDBJ databases">
        <authorList>
            <person name="Zhuang L."/>
        </authorList>
    </citation>
    <scope>NUCLEOTIDE SEQUENCE [LARGE SCALE GENOMIC DNA]</scope>
    <source>
        <strain evidence="2 3">C32</strain>
    </source>
</reference>
<keyword evidence="3" id="KW-1185">Reference proteome</keyword>
<dbReference type="EMBL" id="JAKOGG010000022">
    <property type="protein sequence ID" value="MCS4558508.1"/>
    <property type="molecule type" value="Genomic_DNA"/>
</dbReference>
<organism evidence="2 3">
    <name type="scientific">Shewanella electrica</name>
    <dbReference type="NCBI Taxonomy" id="515560"/>
    <lineage>
        <taxon>Bacteria</taxon>
        <taxon>Pseudomonadati</taxon>
        <taxon>Pseudomonadota</taxon>
        <taxon>Gammaproteobacteria</taxon>
        <taxon>Alteromonadales</taxon>
        <taxon>Shewanellaceae</taxon>
        <taxon>Shewanella</taxon>
    </lineage>
</organism>
<evidence type="ECO:0008006" key="4">
    <source>
        <dbReference type="Google" id="ProtNLM"/>
    </source>
</evidence>
<dbReference type="Proteomes" id="UP001201549">
    <property type="component" value="Unassembled WGS sequence"/>
</dbReference>
<evidence type="ECO:0000313" key="2">
    <source>
        <dbReference type="EMBL" id="MCS4558508.1"/>
    </source>
</evidence>
<evidence type="ECO:0000256" key="1">
    <source>
        <dbReference type="SAM" id="Coils"/>
    </source>
</evidence>
<accession>A0ABT2FQ90</accession>
<dbReference type="SUPFAM" id="SSF52540">
    <property type="entry name" value="P-loop containing nucleoside triphosphate hydrolases"/>
    <property type="match status" value="1"/>
</dbReference>
<evidence type="ECO:0000313" key="3">
    <source>
        <dbReference type="Proteomes" id="UP001201549"/>
    </source>
</evidence>
<keyword evidence="1" id="KW-0175">Coiled coil</keyword>
<reference evidence="3" key="2">
    <citation type="submission" date="2023-07" db="EMBL/GenBank/DDBJ databases">
        <title>Shewanella mangrovi sp. nov., an acetaldehyde- degrading bacterium isolated from mangrove sediment.</title>
        <authorList>
            <person name="Liu Y."/>
        </authorList>
    </citation>
    <scope>NUCLEOTIDE SEQUENCE [LARGE SCALE GENOMIC DNA]</scope>
    <source>
        <strain evidence="3">C32</strain>
    </source>
</reference>
<gene>
    <name evidence="2" type="ORF">L9G74_18900</name>
</gene>
<dbReference type="RefSeq" id="WP_238898327.1">
    <property type="nucleotide sequence ID" value="NZ_JAKOGG010000022.1"/>
</dbReference>
<protein>
    <recommendedName>
        <fullName evidence="4">Rad50/SbcC-type AAA domain-containing protein</fullName>
    </recommendedName>
</protein>
<dbReference type="InterPro" id="IPR027417">
    <property type="entry name" value="P-loop_NTPase"/>
</dbReference>
<comment type="caution">
    <text evidence="2">The sequence shown here is derived from an EMBL/GenBank/DDBJ whole genome shotgun (WGS) entry which is preliminary data.</text>
</comment>
<dbReference type="Gene3D" id="3.40.50.300">
    <property type="entry name" value="P-loop containing nucleotide triphosphate hydrolases"/>
    <property type="match status" value="2"/>
</dbReference>
<feature type="coiled-coil region" evidence="1">
    <location>
        <begin position="351"/>
        <end position="385"/>
    </location>
</feature>
<proteinExistence type="predicted"/>
<feature type="coiled-coil region" evidence="1">
    <location>
        <begin position="256"/>
        <end position="283"/>
    </location>
</feature>
<sequence>MKLISLKINGKGLNGLESDTLLFSEHITQLFGPNGSGKTPLIQSIAFCLGYPCVFREEIYARCLNAELTIQCGKDQYRFKRKFIENDLDLEVLTNGINKQHFFDEKSFSLFIFEVLNLKVSDLITIGNKATMPYMSTLLPIFYLDQDDGYHDIYHARSFIKDQYSEMLRMLFRLPPKHSFDEKRGKILAKEKLDFHDNKVQIAKREYNLMKEDISSIPLSYVEIDRQIESLDVELENLKRFGMSNNSKLNVYDKIISKHLFSIKNIENEMNQIERRNDGVSKIVSEIESEIETLNLNEESRRVFLSFEEICSSPDCKLFSKSSESYSKNLLYLRDQIKDLQRNSQSDQVLHEQLSIQKDNLLDLVEQLELEKEESTEKSEAAKIVEASSKIKNELFGLQQMKSEIDRFNDYESKLVKIISERDNAFEYHKSFNKRGNTPTEIYKLRSKFSDLFVDWLDSLETINVSRNINFSSEFIPILGQESVTKLKGSTRARVVLAYHAALFELMISSGFRYLEFLILDTPQQHQMHVVDLDKYLDKLKKLAEKYGIQIIFSTTEYRYYGDAVDIDWIPKFDGEKQKMFMRVKNSEIL</sequence>
<name>A0ABT2FQ90_9GAMM</name>